<dbReference type="GO" id="GO:0016020">
    <property type="term" value="C:membrane"/>
    <property type="evidence" value="ECO:0007669"/>
    <property type="project" value="UniProtKB-SubCell"/>
</dbReference>
<dbReference type="SUPFAM" id="SSF54523">
    <property type="entry name" value="Pili subunits"/>
    <property type="match status" value="1"/>
</dbReference>
<feature type="transmembrane region" description="Helical" evidence="6">
    <location>
        <begin position="16"/>
        <end position="40"/>
    </location>
</feature>
<dbReference type="PRINTS" id="PR00885">
    <property type="entry name" value="BCTERIALGSPH"/>
</dbReference>
<evidence type="ECO:0000256" key="1">
    <source>
        <dbReference type="ARBA" id="ARBA00004167"/>
    </source>
</evidence>
<comment type="caution">
    <text evidence="7">The sequence shown here is derived from an EMBL/GenBank/DDBJ whole genome shotgun (WGS) entry which is preliminary data.</text>
</comment>
<evidence type="ECO:0008006" key="9">
    <source>
        <dbReference type="Google" id="ProtNLM"/>
    </source>
</evidence>
<comment type="subcellular location">
    <subcellularLocation>
        <location evidence="1">Membrane</location>
        <topology evidence="1">Single-pass membrane protein</topology>
    </subcellularLocation>
</comment>
<dbReference type="EMBL" id="PEZP01000032">
    <property type="protein sequence ID" value="PIT98083.1"/>
    <property type="molecule type" value="Genomic_DNA"/>
</dbReference>
<protein>
    <recommendedName>
        <fullName evidence="9">Prepilin-type N-terminal cleavage/methylation domain-containing protein</fullName>
    </recommendedName>
</protein>
<evidence type="ECO:0000256" key="2">
    <source>
        <dbReference type="ARBA" id="ARBA00022481"/>
    </source>
</evidence>
<reference evidence="8" key="1">
    <citation type="submission" date="2017-09" db="EMBL/GenBank/DDBJ databases">
        <title>Depth-based differentiation of microbial function through sediment-hosted aquifers and enrichment of novel symbionts in the deep terrestrial subsurface.</title>
        <authorList>
            <person name="Probst A.J."/>
            <person name="Ladd B."/>
            <person name="Jarett J.K."/>
            <person name="Geller-Mcgrath D.E."/>
            <person name="Sieber C.M.K."/>
            <person name="Emerson J.B."/>
            <person name="Anantharaman K."/>
            <person name="Thomas B.C."/>
            <person name="Malmstrom R."/>
            <person name="Stieglmeier M."/>
            <person name="Klingl A."/>
            <person name="Woyke T."/>
            <person name="Ryan C.M."/>
            <person name="Banfield J.F."/>
        </authorList>
    </citation>
    <scope>NUCLEOTIDE SEQUENCE [LARGE SCALE GENOMIC DNA]</scope>
</reference>
<evidence type="ECO:0000256" key="6">
    <source>
        <dbReference type="SAM" id="Phobius"/>
    </source>
</evidence>
<accession>A0A2M6WZ57</accession>
<dbReference type="Pfam" id="PF07963">
    <property type="entry name" value="N_methyl"/>
    <property type="match status" value="1"/>
</dbReference>
<dbReference type="NCBIfam" id="TIGR02532">
    <property type="entry name" value="IV_pilin_GFxxxE"/>
    <property type="match status" value="1"/>
</dbReference>
<dbReference type="PANTHER" id="PTHR30093:SF44">
    <property type="entry name" value="TYPE II SECRETION SYSTEM CORE PROTEIN G"/>
    <property type="match status" value="1"/>
</dbReference>
<dbReference type="AlphaFoldDB" id="A0A2M6WZ57"/>
<organism evidence="7 8">
    <name type="scientific">Candidatus Andersenbacteria bacterium CG10_big_fil_rev_8_21_14_0_10_54_11</name>
    <dbReference type="NCBI Taxonomy" id="1974485"/>
    <lineage>
        <taxon>Bacteria</taxon>
        <taxon>Candidatus Anderseniibacteriota</taxon>
    </lineage>
</organism>
<name>A0A2M6WZ57_9BACT</name>
<dbReference type="InterPro" id="IPR012902">
    <property type="entry name" value="N_methyl_site"/>
</dbReference>
<proteinExistence type="predicted"/>
<evidence type="ECO:0000313" key="7">
    <source>
        <dbReference type="EMBL" id="PIT98083.1"/>
    </source>
</evidence>
<dbReference type="InterPro" id="IPR045584">
    <property type="entry name" value="Pilin-like"/>
</dbReference>
<dbReference type="GO" id="GO:0015628">
    <property type="term" value="P:protein secretion by the type II secretion system"/>
    <property type="evidence" value="ECO:0007669"/>
    <property type="project" value="InterPro"/>
</dbReference>
<dbReference type="GO" id="GO:0015627">
    <property type="term" value="C:type II protein secretion system complex"/>
    <property type="evidence" value="ECO:0007669"/>
    <property type="project" value="InterPro"/>
</dbReference>
<evidence type="ECO:0000256" key="5">
    <source>
        <dbReference type="ARBA" id="ARBA00023136"/>
    </source>
</evidence>
<keyword evidence="2" id="KW-0488">Methylation</keyword>
<gene>
    <name evidence="7" type="ORF">COT71_02655</name>
</gene>
<keyword evidence="4 6" id="KW-1133">Transmembrane helix</keyword>
<evidence type="ECO:0000256" key="3">
    <source>
        <dbReference type="ARBA" id="ARBA00022692"/>
    </source>
</evidence>
<dbReference type="PANTHER" id="PTHR30093">
    <property type="entry name" value="GENERAL SECRETION PATHWAY PROTEIN G"/>
    <property type="match status" value="1"/>
</dbReference>
<evidence type="ECO:0000313" key="8">
    <source>
        <dbReference type="Proteomes" id="UP000230731"/>
    </source>
</evidence>
<dbReference type="InterPro" id="IPR002416">
    <property type="entry name" value="T2SS_protein-GspH"/>
</dbReference>
<keyword evidence="5 6" id="KW-0472">Membrane</keyword>
<dbReference type="Gene3D" id="3.30.700.10">
    <property type="entry name" value="Glycoprotein, Type 4 Pilin"/>
    <property type="match status" value="1"/>
</dbReference>
<keyword evidence="3 6" id="KW-0812">Transmembrane</keyword>
<dbReference type="Proteomes" id="UP000230731">
    <property type="component" value="Unassembled WGS sequence"/>
</dbReference>
<evidence type="ECO:0000256" key="4">
    <source>
        <dbReference type="ARBA" id="ARBA00022989"/>
    </source>
</evidence>
<sequence>MSPIKRLDAPSCTNPAVGFTLIEMLVVIAIIGILAAMVILAMQSTRLKAYDARIKSSVDQLRIMGEVYYYSNNFSFSGYDTCLADPTDDNCPGNLAADVTAVKEELNRSQSSGLAAAADADGFCVGASLATDSSQVFCKDSAGHAGLAAFAAACNTITCQP</sequence>